<dbReference type="AlphaFoldDB" id="A0A7J7J4L1"/>
<proteinExistence type="predicted"/>
<evidence type="ECO:0000256" key="1">
    <source>
        <dbReference type="SAM" id="MobiDB-lite"/>
    </source>
</evidence>
<accession>A0A7J7J4L1</accession>
<protein>
    <submittedName>
        <fullName evidence="3">ARID3A</fullName>
    </submittedName>
</protein>
<evidence type="ECO:0000313" key="4">
    <source>
        <dbReference type="Proteomes" id="UP000593567"/>
    </source>
</evidence>
<feature type="compositionally biased region" description="Low complexity" evidence="1">
    <location>
        <begin position="226"/>
        <end position="242"/>
    </location>
</feature>
<gene>
    <name evidence="3" type="ORF">EB796_020682</name>
</gene>
<feature type="domain" description="REKLES" evidence="2">
    <location>
        <begin position="194"/>
        <end position="282"/>
    </location>
</feature>
<dbReference type="Proteomes" id="UP000593567">
    <property type="component" value="Unassembled WGS sequence"/>
</dbReference>
<name>A0A7J7J4L1_BUGNE</name>
<dbReference type="OrthoDB" id="10044343at2759"/>
<evidence type="ECO:0000313" key="3">
    <source>
        <dbReference type="EMBL" id="KAF6021035.1"/>
    </source>
</evidence>
<feature type="compositionally biased region" description="Basic and acidic residues" evidence="1">
    <location>
        <begin position="209"/>
        <end position="224"/>
    </location>
</feature>
<dbReference type="InterPro" id="IPR023334">
    <property type="entry name" value="REKLES_domain"/>
</dbReference>
<dbReference type="EMBL" id="VXIV02003139">
    <property type="protein sequence ID" value="KAF6021035.1"/>
    <property type="molecule type" value="Genomic_DNA"/>
</dbReference>
<feature type="compositionally biased region" description="Polar residues" evidence="1">
    <location>
        <begin position="136"/>
        <end position="146"/>
    </location>
</feature>
<dbReference type="PROSITE" id="PS51486">
    <property type="entry name" value="REKLES"/>
    <property type="match status" value="1"/>
</dbReference>
<evidence type="ECO:0000259" key="2">
    <source>
        <dbReference type="PROSITE" id="PS51486"/>
    </source>
</evidence>
<keyword evidence="4" id="KW-1185">Reference proteome</keyword>
<feature type="region of interest" description="Disordered" evidence="1">
    <location>
        <begin position="128"/>
        <end position="262"/>
    </location>
</feature>
<reference evidence="3" key="1">
    <citation type="submission" date="2020-06" db="EMBL/GenBank/DDBJ databases">
        <title>Draft genome of Bugula neritina, a colonial animal packing powerful symbionts and potential medicines.</title>
        <authorList>
            <person name="Rayko M."/>
        </authorList>
    </citation>
    <scope>NUCLEOTIDE SEQUENCE [LARGE SCALE GENOMIC DNA]</scope>
    <source>
        <strain evidence="3">Kwan_BN1</strain>
    </source>
</reference>
<sequence length="282" mass="31080">MQYIPHIAIIRVGYMKYIYPYECEKYDFSKASELQAAIDGNRREGRRPGYGYDITSPGAMPPFYNPQTFPATNPFFNPSVMSSPMANLLSTQLNGYMHSNGLGGHISHPRIPTTAPHNVNLHEMEERAHSPIDVSSPITSSNQSAFSRPHAVTSYDSCTSAAKRQRHSSGEGINVTNNDNDNEFRGQGKITSVTSDDSRNCRTEANTGDFKDTLPKLPKTESRDQSLSIKLGSSSRSPGLSSTNIKITNNEDYTKKESDSSSLTVSMEVNGVLYEGILLAKR</sequence>
<organism evidence="3 4">
    <name type="scientific">Bugula neritina</name>
    <name type="common">Brown bryozoan</name>
    <name type="synonym">Sertularia neritina</name>
    <dbReference type="NCBI Taxonomy" id="10212"/>
    <lineage>
        <taxon>Eukaryota</taxon>
        <taxon>Metazoa</taxon>
        <taxon>Spiralia</taxon>
        <taxon>Lophotrochozoa</taxon>
        <taxon>Bryozoa</taxon>
        <taxon>Gymnolaemata</taxon>
        <taxon>Cheilostomatida</taxon>
        <taxon>Flustrina</taxon>
        <taxon>Buguloidea</taxon>
        <taxon>Bugulidae</taxon>
        <taxon>Bugula</taxon>
    </lineage>
</organism>
<comment type="caution">
    <text evidence="3">The sequence shown here is derived from an EMBL/GenBank/DDBJ whole genome shotgun (WGS) entry which is preliminary data.</text>
</comment>